<dbReference type="GO" id="GO:0009104">
    <property type="term" value="P:lipopolysaccharide catabolic process"/>
    <property type="evidence" value="ECO:0007669"/>
    <property type="project" value="TreeGrafter"/>
</dbReference>
<evidence type="ECO:0000313" key="5">
    <source>
        <dbReference type="Proteomes" id="UP001174909"/>
    </source>
</evidence>
<feature type="coiled-coil region" evidence="2">
    <location>
        <begin position="99"/>
        <end position="126"/>
    </location>
</feature>
<dbReference type="Pfam" id="PF00657">
    <property type="entry name" value="Lipase_GDSL"/>
    <property type="match status" value="1"/>
</dbReference>
<dbReference type="InterPro" id="IPR036514">
    <property type="entry name" value="SGNH_hydro_sf"/>
</dbReference>
<evidence type="ECO:0000313" key="4">
    <source>
        <dbReference type="EMBL" id="CAI8057933.1"/>
    </source>
</evidence>
<protein>
    <submittedName>
        <fullName evidence="4">Acyloxyacyl hydrolase</fullName>
    </submittedName>
</protein>
<dbReference type="InterPro" id="IPR001087">
    <property type="entry name" value="GDSL"/>
</dbReference>
<dbReference type="PROSITE" id="PS50015">
    <property type="entry name" value="SAP_B"/>
    <property type="match status" value="1"/>
</dbReference>
<gene>
    <name evidence="4" type="ORF">GBAR_LOCUS31532</name>
</gene>
<feature type="domain" description="Saposin B-type" evidence="3">
    <location>
        <begin position="7"/>
        <end position="86"/>
    </location>
</feature>
<dbReference type="AlphaFoldDB" id="A0AA35U1J8"/>
<keyword evidence="2" id="KW-0175">Coiled coil</keyword>
<dbReference type="SMART" id="SM00741">
    <property type="entry name" value="SapB"/>
    <property type="match status" value="1"/>
</dbReference>
<dbReference type="PANTHER" id="PTHR15010">
    <property type="entry name" value="ACYLOXYACYL HYDROLASE"/>
    <property type="match status" value="1"/>
</dbReference>
<sequence length="552" mass="61874">MTNGQNGGVSCAACTILTGLVEQLAEIYNISIDDALSKYCGFLPSGFQGACTALVDVYGPIVINLLEKKETPDVVCLTLGICTNETGHVCRLFPLPSRHRGAISEAEELRQRVAAAKQRVHHLRRDYAALLPDICKIPVIKPICDLLDRFGNDHLPVDDVDGDYFSDLQTFRGTSWRGKDCNDFDADVHPGRRTVDDAVFDTNCNGIFGVDGDTGETYEKKWCEGTGQMGTVLLGDSAGAHFHIPPAWFTSSELSEEAFKDLFFILENEFDWPMLSSSTGYKNSTWPDISGPVDSTYLRLREFNRCNHRDYQNIGVNGARASAMADTIVKSLARDGLKDNPVFLMLALIGNDVCNGHHDSSHMTTPTEFYQKNLETFRYVDSKVAPGSVLLATGLVDGRILYDTLHNRTHPLGSLHNDVTYSTVYDYLNCLDVSPCFGWLNSNKTWRDYTTERALQLNKALKELVANETFKNFKAYYFDPTVPQVFEYWEEHGGEAWQLIEPVDGFHPNQISNELNTKISWELYRNYTPEVIPPINPYNELIAQKFGDQGGY</sequence>
<dbReference type="Proteomes" id="UP001174909">
    <property type="component" value="Unassembled WGS sequence"/>
</dbReference>
<dbReference type="PANTHER" id="PTHR15010:SF0">
    <property type="entry name" value="ACYLOXYACYL HYDROLASE"/>
    <property type="match status" value="1"/>
</dbReference>
<comment type="caution">
    <text evidence="4">The sequence shown here is derived from an EMBL/GenBank/DDBJ whole genome shotgun (WGS) entry which is preliminary data.</text>
</comment>
<evidence type="ECO:0000256" key="2">
    <source>
        <dbReference type="SAM" id="Coils"/>
    </source>
</evidence>
<accession>A0AA35U1J8</accession>
<keyword evidence="1" id="KW-1015">Disulfide bond</keyword>
<dbReference type="GO" id="GO:0050528">
    <property type="term" value="F:acyloxyacyl hydrolase activity"/>
    <property type="evidence" value="ECO:0007669"/>
    <property type="project" value="InterPro"/>
</dbReference>
<dbReference type="InterPro" id="IPR008139">
    <property type="entry name" value="SaposinB_dom"/>
</dbReference>
<reference evidence="4" key="1">
    <citation type="submission" date="2023-03" db="EMBL/GenBank/DDBJ databases">
        <authorList>
            <person name="Steffen K."/>
            <person name="Cardenas P."/>
        </authorList>
    </citation>
    <scope>NUCLEOTIDE SEQUENCE</scope>
</reference>
<dbReference type="EMBL" id="CASHTH010004482">
    <property type="protein sequence ID" value="CAI8057933.1"/>
    <property type="molecule type" value="Genomic_DNA"/>
</dbReference>
<organism evidence="4 5">
    <name type="scientific">Geodia barretti</name>
    <name type="common">Barrett's horny sponge</name>
    <dbReference type="NCBI Taxonomy" id="519541"/>
    <lineage>
        <taxon>Eukaryota</taxon>
        <taxon>Metazoa</taxon>
        <taxon>Porifera</taxon>
        <taxon>Demospongiae</taxon>
        <taxon>Heteroscleromorpha</taxon>
        <taxon>Tetractinellida</taxon>
        <taxon>Astrophorina</taxon>
        <taxon>Geodiidae</taxon>
        <taxon>Geodia</taxon>
    </lineage>
</organism>
<evidence type="ECO:0000259" key="3">
    <source>
        <dbReference type="PROSITE" id="PS50015"/>
    </source>
</evidence>
<dbReference type="SUPFAM" id="SSF52266">
    <property type="entry name" value="SGNH hydrolase"/>
    <property type="match status" value="1"/>
</dbReference>
<proteinExistence type="predicted"/>
<dbReference type="InterPro" id="IPR039676">
    <property type="entry name" value="AOAH"/>
</dbReference>
<name>A0AA35U1J8_GEOBA</name>
<dbReference type="SUPFAM" id="SSF47862">
    <property type="entry name" value="Saposin"/>
    <property type="match status" value="1"/>
</dbReference>
<dbReference type="Gene3D" id="3.40.50.1110">
    <property type="entry name" value="SGNH hydrolase"/>
    <property type="match status" value="1"/>
</dbReference>
<evidence type="ECO:0000256" key="1">
    <source>
        <dbReference type="ARBA" id="ARBA00023157"/>
    </source>
</evidence>
<dbReference type="InterPro" id="IPR048593">
    <property type="entry name" value="AOAH_Saposin_N"/>
</dbReference>
<keyword evidence="5" id="KW-1185">Reference proteome</keyword>
<dbReference type="InterPro" id="IPR011001">
    <property type="entry name" value="Saposin-like"/>
</dbReference>
<dbReference type="Gene3D" id="1.10.225.10">
    <property type="entry name" value="Saposin-like"/>
    <property type="match status" value="1"/>
</dbReference>
<keyword evidence="4" id="KW-0378">Hydrolase</keyword>
<dbReference type="Pfam" id="PF20825">
    <property type="entry name" value="Saposin"/>
    <property type="match status" value="1"/>
</dbReference>
<dbReference type="GO" id="GO:0005509">
    <property type="term" value="F:calcium ion binding"/>
    <property type="evidence" value="ECO:0007669"/>
    <property type="project" value="TreeGrafter"/>
</dbReference>